<dbReference type="SMART" id="SM00116">
    <property type="entry name" value="CBS"/>
    <property type="match status" value="1"/>
</dbReference>
<dbReference type="RefSeq" id="WP_312645936.1">
    <property type="nucleotide sequence ID" value="NZ_CP116967.1"/>
</dbReference>
<organism evidence="6 7">
    <name type="scientific">Candidatus Nitrospira allomarina</name>
    <dbReference type="NCBI Taxonomy" id="3020900"/>
    <lineage>
        <taxon>Bacteria</taxon>
        <taxon>Pseudomonadati</taxon>
        <taxon>Nitrospirota</taxon>
        <taxon>Nitrospiria</taxon>
        <taxon>Nitrospirales</taxon>
        <taxon>Nitrospiraceae</taxon>
        <taxon>Nitrospira</taxon>
    </lineage>
</organism>
<dbReference type="PANTHER" id="PTHR44591:SF3">
    <property type="entry name" value="RESPONSE REGULATORY DOMAIN-CONTAINING PROTEIN"/>
    <property type="match status" value="1"/>
</dbReference>
<dbReference type="SUPFAM" id="SSF54631">
    <property type="entry name" value="CBS-domain pair"/>
    <property type="match status" value="1"/>
</dbReference>
<dbReference type="PROSITE" id="PS51371">
    <property type="entry name" value="CBS"/>
    <property type="match status" value="1"/>
</dbReference>
<sequence>MNHLPSSPPLAKDLMDPKALPLRSGKFENDLALQFLSGQYCGWPVVDSTRKILGVVSDLRLFEAVSRLDSLDELRVEDTITSPVYVHESETLDTVLNLMTQRHIQRMPVVCDQILVGVISKANVLRHCLPTSTPSRFVSSCAWCERLPGPFVVPAGAKGRQTLASFLSMDHLKFSEIDLVHTYCPSCLQTLQALNTASGSVPSDETETQEVRPCLLVVDDDPSVGRLLSQTLKEWGYKVLVARNGWEGLAVASRQTVNGILLDMDMPIMDGRTMLDELRWLGHQMPVMMMSGASDERALRQLLQEGAQGFFLKPVHLKSLKEACRRILQKNEAPSSFRYHMV</sequence>
<feature type="modified residue" description="4-aspartylphosphate" evidence="2">
    <location>
        <position position="263"/>
    </location>
</feature>
<evidence type="ECO:0000259" key="4">
    <source>
        <dbReference type="PROSITE" id="PS50110"/>
    </source>
</evidence>
<feature type="domain" description="Response regulatory" evidence="4">
    <location>
        <begin position="214"/>
        <end position="328"/>
    </location>
</feature>
<dbReference type="SUPFAM" id="SSF52172">
    <property type="entry name" value="CheY-like"/>
    <property type="match status" value="1"/>
</dbReference>
<dbReference type="KEGG" id="nall:PP769_05555"/>
<evidence type="ECO:0000256" key="2">
    <source>
        <dbReference type="PROSITE-ProRule" id="PRU00169"/>
    </source>
</evidence>
<keyword evidence="1 2" id="KW-0597">Phosphoprotein</keyword>
<evidence type="ECO:0000313" key="6">
    <source>
        <dbReference type="EMBL" id="WNM59232.1"/>
    </source>
</evidence>
<keyword evidence="7" id="KW-1185">Reference proteome</keyword>
<keyword evidence="3" id="KW-0129">CBS domain</keyword>
<dbReference type="EMBL" id="CP116967">
    <property type="protein sequence ID" value="WNM59232.1"/>
    <property type="molecule type" value="Genomic_DNA"/>
</dbReference>
<dbReference type="InterPro" id="IPR050595">
    <property type="entry name" value="Bact_response_regulator"/>
</dbReference>
<dbReference type="PANTHER" id="PTHR44591">
    <property type="entry name" value="STRESS RESPONSE REGULATOR PROTEIN 1"/>
    <property type="match status" value="1"/>
</dbReference>
<dbReference type="InterPro" id="IPR011006">
    <property type="entry name" value="CheY-like_superfamily"/>
</dbReference>
<protein>
    <submittedName>
        <fullName evidence="6">Response regulator</fullName>
    </submittedName>
</protein>
<accession>A0AA96JT58</accession>
<dbReference type="Pfam" id="PF00072">
    <property type="entry name" value="Response_reg"/>
    <property type="match status" value="1"/>
</dbReference>
<dbReference type="SMART" id="SM00448">
    <property type="entry name" value="REC"/>
    <property type="match status" value="1"/>
</dbReference>
<proteinExistence type="predicted"/>
<evidence type="ECO:0000259" key="5">
    <source>
        <dbReference type="PROSITE" id="PS51371"/>
    </source>
</evidence>
<name>A0AA96JT58_9BACT</name>
<dbReference type="InterPro" id="IPR046342">
    <property type="entry name" value="CBS_dom_sf"/>
</dbReference>
<dbReference type="Proteomes" id="UP001302719">
    <property type="component" value="Chromosome"/>
</dbReference>
<evidence type="ECO:0000256" key="1">
    <source>
        <dbReference type="ARBA" id="ARBA00022553"/>
    </source>
</evidence>
<dbReference type="GO" id="GO:0000160">
    <property type="term" value="P:phosphorelay signal transduction system"/>
    <property type="evidence" value="ECO:0007669"/>
    <property type="project" value="InterPro"/>
</dbReference>
<dbReference type="InterPro" id="IPR000644">
    <property type="entry name" value="CBS_dom"/>
</dbReference>
<reference evidence="6 7" key="1">
    <citation type="submission" date="2023-01" db="EMBL/GenBank/DDBJ databases">
        <title>Cultivation and genomic characterization of new, ubiquitous marine nitrite-oxidizing bacteria from the Nitrospirales.</title>
        <authorList>
            <person name="Mueller A.J."/>
            <person name="Daebeler A."/>
            <person name="Herbold C.W."/>
            <person name="Kirkegaard R.H."/>
            <person name="Daims H."/>
        </authorList>
    </citation>
    <scope>NUCLEOTIDE SEQUENCE [LARGE SCALE GENOMIC DNA]</scope>
    <source>
        <strain evidence="6 7">VA</strain>
    </source>
</reference>
<dbReference type="PROSITE" id="PS50110">
    <property type="entry name" value="RESPONSE_REGULATORY"/>
    <property type="match status" value="1"/>
</dbReference>
<dbReference type="CDD" id="cd02205">
    <property type="entry name" value="CBS_pair_SF"/>
    <property type="match status" value="1"/>
</dbReference>
<dbReference type="Gene3D" id="3.40.50.2300">
    <property type="match status" value="1"/>
</dbReference>
<evidence type="ECO:0000256" key="3">
    <source>
        <dbReference type="PROSITE-ProRule" id="PRU00703"/>
    </source>
</evidence>
<dbReference type="Gene3D" id="3.10.580.10">
    <property type="entry name" value="CBS-domain"/>
    <property type="match status" value="1"/>
</dbReference>
<evidence type="ECO:0000313" key="7">
    <source>
        <dbReference type="Proteomes" id="UP001302719"/>
    </source>
</evidence>
<feature type="domain" description="CBS" evidence="5">
    <location>
        <begin position="79"/>
        <end position="135"/>
    </location>
</feature>
<gene>
    <name evidence="6" type="ORF">PP769_05555</name>
</gene>
<dbReference type="CDD" id="cd00156">
    <property type="entry name" value="REC"/>
    <property type="match status" value="1"/>
</dbReference>
<dbReference type="Pfam" id="PF00571">
    <property type="entry name" value="CBS"/>
    <property type="match status" value="1"/>
</dbReference>
<dbReference type="AlphaFoldDB" id="A0AA96JT58"/>
<dbReference type="InterPro" id="IPR001789">
    <property type="entry name" value="Sig_transdc_resp-reg_receiver"/>
</dbReference>